<accession>A0ABD0T6D8</accession>
<comment type="caution">
    <text evidence="1">The sequence shown here is derived from an EMBL/GenBank/DDBJ whole genome shotgun (WGS) entry which is preliminary data.</text>
</comment>
<dbReference type="Proteomes" id="UP001549921">
    <property type="component" value="Unassembled WGS sequence"/>
</dbReference>
<evidence type="ECO:0000313" key="2">
    <source>
        <dbReference type="Proteomes" id="UP001549921"/>
    </source>
</evidence>
<evidence type="ECO:0000313" key="1">
    <source>
        <dbReference type="EMBL" id="KAL0838910.1"/>
    </source>
</evidence>
<sequence>MIATVNENTTKGTSTTEAQAVSEVSIQLNVTEEVNKTISSNTTETPVIGYSTASYNNEFITSIQLTTEVEEATGLPPVEDNRWKNFTNDEISMRVTESQPTVPKPIGPYSDALYDNYNINNLVLTTEPYKKDPYLPPVEDERWKNFSSDTLHANSGQFKPLAGLYYDGFLHKPLQKVGFIPRPNYIF</sequence>
<name>A0ABD0T6D8_LOXSC</name>
<gene>
    <name evidence="1" type="ORF">ABMA28_016923</name>
</gene>
<proteinExistence type="predicted"/>
<dbReference type="EMBL" id="JBEDNZ010000009">
    <property type="protein sequence ID" value="KAL0838910.1"/>
    <property type="molecule type" value="Genomic_DNA"/>
</dbReference>
<dbReference type="AlphaFoldDB" id="A0ABD0T6D8"/>
<reference evidence="1 2" key="1">
    <citation type="submission" date="2024-06" db="EMBL/GenBank/DDBJ databases">
        <title>A chromosome-level genome assembly of beet webworm, Loxostege sticticalis.</title>
        <authorList>
            <person name="Zhang Y."/>
        </authorList>
    </citation>
    <scope>NUCLEOTIDE SEQUENCE [LARGE SCALE GENOMIC DNA]</scope>
    <source>
        <strain evidence="1">AQ028</strain>
        <tissue evidence="1">Male pupae</tissue>
    </source>
</reference>
<protein>
    <submittedName>
        <fullName evidence="1">Uncharacterized protein</fullName>
    </submittedName>
</protein>
<organism evidence="1 2">
    <name type="scientific">Loxostege sticticalis</name>
    <name type="common">Beet webworm moth</name>
    <dbReference type="NCBI Taxonomy" id="481309"/>
    <lineage>
        <taxon>Eukaryota</taxon>
        <taxon>Metazoa</taxon>
        <taxon>Ecdysozoa</taxon>
        <taxon>Arthropoda</taxon>
        <taxon>Hexapoda</taxon>
        <taxon>Insecta</taxon>
        <taxon>Pterygota</taxon>
        <taxon>Neoptera</taxon>
        <taxon>Endopterygota</taxon>
        <taxon>Lepidoptera</taxon>
        <taxon>Glossata</taxon>
        <taxon>Ditrysia</taxon>
        <taxon>Pyraloidea</taxon>
        <taxon>Crambidae</taxon>
        <taxon>Pyraustinae</taxon>
        <taxon>Loxostege</taxon>
    </lineage>
</organism>